<feature type="compositionally biased region" description="Basic residues" evidence="1">
    <location>
        <begin position="575"/>
        <end position="584"/>
    </location>
</feature>
<feature type="compositionally biased region" description="Low complexity" evidence="1">
    <location>
        <begin position="709"/>
        <end position="718"/>
    </location>
</feature>
<feature type="compositionally biased region" description="Basic residues" evidence="1">
    <location>
        <begin position="772"/>
        <end position="781"/>
    </location>
</feature>
<reference evidence="2" key="1">
    <citation type="submission" date="2023-03" db="EMBL/GenBank/DDBJ databases">
        <title>Massive genome expansion in bonnet fungi (Mycena s.s.) driven by repeated elements and novel gene families across ecological guilds.</title>
        <authorList>
            <consortium name="Lawrence Berkeley National Laboratory"/>
            <person name="Harder C.B."/>
            <person name="Miyauchi S."/>
            <person name="Viragh M."/>
            <person name="Kuo A."/>
            <person name="Thoen E."/>
            <person name="Andreopoulos B."/>
            <person name="Lu D."/>
            <person name="Skrede I."/>
            <person name="Drula E."/>
            <person name="Henrissat B."/>
            <person name="Morin E."/>
            <person name="Kohler A."/>
            <person name="Barry K."/>
            <person name="LaButti K."/>
            <person name="Morin E."/>
            <person name="Salamov A."/>
            <person name="Lipzen A."/>
            <person name="Mereny Z."/>
            <person name="Hegedus B."/>
            <person name="Baldrian P."/>
            <person name="Stursova M."/>
            <person name="Weitz H."/>
            <person name="Taylor A."/>
            <person name="Grigoriev I.V."/>
            <person name="Nagy L.G."/>
            <person name="Martin F."/>
            <person name="Kauserud H."/>
        </authorList>
    </citation>
    <scope>NUCLEOTIDE SEQUENCE</scope>
    <source>
        <strain evidence="2">9144</strain>
    </source>
</reference>
<protein>
    <submittedName>
        <fullName evidence="2">Uncharacterized protein</fullName>
    </submittedName>
</protein>
<sequence length="823" mass="87435">MAGNLVSGIDAENVSAGCSVEYKYSQDVTLPNITSECLQAHIRHMARRERVRGYRREHGAYVGGAYRGGAYTGVGAVRGGGACARAGMVRVQAAYAYAGTARTRVRARAGRVRRRGGRGDGTAGTCTHAWTRRASAGTARTGRGRCARGRRVREQCACEQHTRARRMRGRRGDHGAYAGAGARRVQQARATAQRVRGGRRARETARTRWALCSGTARTRWALCSGGGACAGGGHGACTVRTRDTCAHMRSRSRRACGHGTYAGARASRVHKRTRGGRGKGTARTPASTAHMRGASTARARDGHSTVRTRARARAGAGVHGSGRMQRAAHGGRARRAGGSGQACAGKHGEHNAPSVAFLTHEVSPGVSKEMEDIRICVIGHLCHASITLFFLPPSRIPALYATPNGPSTSHPPPAPLPPPFYAASAAIRASTSHGSVMNADEFLAGPMRAPTPLTPAPACARRRAPNPSPTLHARASIGTYQHPRTYLLPAFLYGQTHDPQASHSSAGARLHQNRRAGLPQHPYTYPCARWLAPAPGWTADSARGGQGAHAAYGQRTRTHGGDSMRVADSAVPTRAVKRRRRGRLRLGERMGQGAADGQRTPAASGRRTVHARARRDEGVAAQARWENARARAMDSARPQRAADGQRTLAHGGNSMHAVDSARARARWSARAYAVKRWRRGGAGVLGKRTGQGTADTRGGQAHAARSRAAETACARRTAGPVPTRAADRNPHARRTGGQHAHARFAAPVPEQVGGTCTASSAVATRAAVTRGSTRRPWRRSRDHASPGLRFDRQGLARQAHSSRWAVPAPRQRGGNPGQRAAAL</sequence>
<feature type="compositionally biased region" description="Basic residues" evidence="1">
    <location>
        <begin position="731"/>
        <end position="740"/>
    </location>
</feature>
<evidence type="ECO:0000256" key="1">
    <source>
        <dbReference type="SAM" id="MobiDB-lite"/>
    </source>
</evidence>
<dbReference type="Proteomes" id="UP001219525">
    <property type="component" value="Unassembled WGS sequence"/>
</dbReference>
<feature type="region of interest" description="Disordered" evidence="1">
    <location>
        <begin position="763"/>
        <end position="823"/>
    </location>
</feature>
<evidence type="ECO:0000313" key="2">
    <source>
        <dbReference type="EMBL" id="KAJ7197836.1"/>
    </source>
</evidence>
<proteinExistence type="predicted"/>
<keyword evidence="3" id="KW-1185">Reference proteome</keyword>
<dbReference type="AlphaFoldDB" id="A0AAD6UY80"/>
<comment type="caution">
    <text evidence="2">The sequence shown here is derived from an EMBL/GenBank/DDBJ whole genome shotgun (WGS) entry which is preliminary data.</text>
</comment>
<name>A0AAD6UY80_9AGAR</name>
<dbReference type="EMBL" id="JARJCW010000076">
    <property type="protein sequence ID" value="KAJ7197836.1"/>
    <property type="molecule type" value="Genomic_DNA"/>
</dbReference>
<feature type="region of interest" description="Disordered" evidence="1">
    <location>
        <begin position="541"/>
        <end position="659"/>
    </location>
</feature>
<feature type="compositionally biased region" description="Basic residues" evidence="1">
    <location>
        <begin position="267"/>
        <end position="277"/>
    </location>
</feature>
<feature type="region of interest" description="Disordered" evidence="1">
    <location>
        <begin position="683"/>
        <end position="740"/>
    </location>
</feature>
<feature type="region of interest" description="Disordered" evidence="1">
    <location>
        <begin position="261"/>
        <end position="306"/>
    </location>
</feature>
<evidence type="ECO:0000313" key="3">
    <source>
        <dbReference type="Proteomes" id="UP001219525"/>
    </source>
</evidence>
<accession>A0AAD6UY80</accession>
<organism evidence="2 3">
    <name type="scientific">Mycena pura</name>
    <dbReference type="NCBI Taxonomy" id="153505"/>
    <lineage>
        <taxon>Eukaryota</taxon>
        <taxon>Fungi</taxon>
        <taxon>Dikarya</taxon>
        <taxon>Basidiomycota</taxon>
        <taxon>Agaricomycotina</taxon>
        <taxon>Agaricomycetes</taxon>
        <taxon>Agaricomycetidae</taxon>
        <taxon>Agaricales</taxon>
        <taxon>Marasmiineae</taxon>
        <taxon>Mycenaceae</taxon>
        <taxon>Mycena</taxon>
    </lineage>
</organism>
<gene>
    <name evidence="2" type="ORF">GGX14DRAFT_402455</name>
</gene>